<evidence type="ECO:0000313" key="5">
    <source>
        <dbReference type="EMBL" id="EJD34573.1"/>
    </source>
</evidence>
<dbReference type="GO" id="GO:0008270">
    <property type="term" value="F:zinc ion binding"/>
    <property type="evidence" value="ECO:0007669"/>
    <property type="project" value="UniProtKB-KW"/>
</dbReference>
<sequence>MGDEENTAVSSGRWQDLVGELSSLYSHAQQRSVRLDQVQQELVVTQVQNEELEKRVRELEREVQVWRQAHERECIDKDAVEVAKQALEQEMQSLKDDAPLIVCLIDGDGTIFASDYIMNGQQGGRAAAQALHRGMLEYLAPHGTRAAVCATVYCNRSGLRDTLVRTGTCTSQQFDAFWIGFVQAASMFCLVDVGPGKEAADAKLREALRIYARMPQVMRIFFGGAHDGGYRPPLSALQTEGHLDKVVLIKTQDDIALDLRTLNLSTVIWNGLFMPQKLQIPGNANGNGARGTAGGATPRPQPHMNLPLGATPRMPNVNLPPEDSPRPDPPPGKRYPDPKIPLGRHVPPPCNFFYLISMCPQGTKCPYGHNFILNPDQMAALRKAAKKAPCYIVNRNQKCPYGERCCMSHKCPRATNCPYIKAGKCKWTGNFMHDQPAASPAAASGSGSG</sequence>
<feature type="zinc finger region" description="C3H1-type" evidence="1">
    <location>
        <begin position="344"/>
        <end position="372"/>
    </location>
</feature>
<gene>
    <name evidence="5" type="ORF">AURDEDRAFT_117618</name>
</gene>
<protein>
    <recommendedName>
        <fullName evidence="4">C3H1-type domain-containing protein</fullName>
    </recommendedName>
</protein>
<feature type="coiled-coil region" evidence="2">
    <location>
        <begin position="35"/>
        <end position="97"/>
    </location>
</feature>
<keyword evidence="1" id="KW-0863">Zinc-finger</keyword>
<dbReference type="OMA" id="HCHQIFL"/>
<dbReference type="InterPro" id="IPR000571">
    <property type="entry name" value="Znf_CCCH"/>
</dbReference>
<dbReference type="InterPro" id="IPR057683">
    <property type="entry name" value="DUF7923"/>
</dbReference>
<feature type="domain" description="C3H1-type" evidence="4">
    <location>
        <begin position="344"/>
        <end position="372"/>
    </location>
</feature>
<organism evidence="5 6">
    <name type="scientific">Auricularia subglabra (strain TFB-10046 / SS5)</name>
    <name type="common">White-rot fungus</name>
    <name type="synonym">Auricularia delicata (strain TFB10046)</name>
    <dbReference type="NCBI Taxonomy" id="717982"/>
    <lineage>
        <taxon>Eukaryota</taxon>
        <taxon>Fungi</taxon>
        <taxon>Dikarya</taxon>
        <taxon>Basidiomycota</taxon>
        <taxon>Agaricomycotina</taxon>
        <taxon>Agaricomycetes</taxon>
        <taxon>Auriculariales</taxon>
        <taxon>Auriculariaceae</taxon>
        <taxon>Auricularia</taxon>
    </lineage>
</organism>
<keyword evidence="2" id="KW-0175">Coiled coil</keyword>
<name>J0LDC6_AURST</name>
<dbReference type="PANTHER" id="PTHR37543">
    <property type="entry name" value="CCCH ZINC FINGER DNA BINDING PROTEIN (AFU_ORTHOLOGUE AFUA_5G12760)"/>
    <property type="match status" value="1"/>
</dbReference>
<keyword evidence="1" id="KW-0479">Metal-binding</keyword>
<dbReference type="AlphaFoldDB" id="J0LDC6"/>
<dbReference type="Proteomes" id="UP000006514">
    <property type="component" value="Unassembled WGS sequence"/>
</dbReference>
<dbReference type="eggNOG" id="ENOG502S3N6">
    <property type="taxonomic scope" value="Eukaryota"/>
</dbReference>
<keyword evidence="1" id="KW-0862">Zinc</keyword>
<dbReference type="PROSITE" id="PS50103">
    <property type="entry name" value="ZF_C3H1"/>
    <property type="match status" value="2"/>
</dbReference>
<dbReference type="EMBL" id="JH687936">
    <property type="protein sequence ID" value="EJD34573.1"/>
    <property type="molecule type" value="Genomic_DNA"/>
</dbReference>
<dbReference type="OrthoDB" id="2270193at2759"/>
<feature type="zinc finger region" description="C3H1-type" evidence="1">
    <location>
        <begin position="384"/>
        <end position="412"/>
    </location>
</feature>
<dbReference type="PANTHER" id="PTHR37543:SF1">
    <property type="entry name" value="CCCH ZINC FINGER DNA BINDING PROTEIN (AFU_ORTHOLOGUE AFUA_5G12760)"/>
    <property type="match status" value="1"/>
</dbReference>
<evidence type="ECO:0000313" key="6">
    <source>
        <dbReference type="Proteomes" id="UP000006514"/>
    </source>
</evidence>
<evidence type="ECO:0000256" key="2">
    <source>
        <dbReference type="SAM" id="Coils"/>
    </source>
</evidence>
<dbReference type="Pfam" id="PF25540">
    <property type="entry name" value="DUF7923"/>
    <property type="match status" value="1"/>
</dbReference>
<evidence type="ECO:0000256" key="3">
    <source>
        <dbReference type="SAM" id="MobiDB-lite"/>
    </source>
</evidence>
<dbReference type="KEGG" id="adl:AURDEDRAFT_117618"/>
<accession>J0LDC6</accession>
<feature type="domain" description="C3H1-type" evidence="4">
    <location>
        <begin position="384"/>
        <end position="412"/>
    </location>
</feature>
<evidence type="ECO:0000259" key="4">
    <source>
        <dbReference type="PROSITE" id="PS50103"/>
    </source>
</evidence>
<keyword evidence="6" id="KW-1185">Reference proteome</keyword>
<reference evidence="6" key="1">
    <citation type="journal article" date="2012" name="Science">
        <title>The Paleozoic origin of enzymatic lignin decomposition reconstructed from 31 fungal genomes.</title>
        <authorList>
            <person name="Floudas D."/>
            <person name="Binder M."/>
            <person name="Riley R."/>
            <person name="Barry K."/>
            <person name="Blanchette R.A."/>
            <person name="Henrissat B."/>
            <person name="Martinez A.T."/>
            <person name="Otillar R."/>
            <person name="Spatafora J.W."/>
            <person name="Yadav J.S."/>
            <person name="Aerts A."/>
            <person name="Benoit I."/>
            <person name="Boyd A."/>
            <person name="Carlson A."/>
            <person name="Copeland A."/>
            <person name="Coutinho P.M."/>
            <person name="de Vries R.P."/>
            <person name="Ferreira P."/>
            <person name="Findley K."/>
            <person name="Foster B."/>
            <person name="Gaskell J."/>
            <person name="Glotzer D."/>
            <person name="Gorecki P."/>
            <person name="Heitman J."/>
            <person name="Hesse C."/>
            <person name="Hori C."/>
            <person name="Igarashi K."/>
            <person name="Jurgens J.A."/>
            <person name="Kallen N."/>
            <person name="Kersten P."/>
            <person name="Kohler A."/>
            <person name="Kuees U."/>
            <person name="Kumar T.K.A."/>
            <person name="Kuo A."/>
            <person name="LaButti K."/>
            <person name="Larrondo L.F."/>
            <person name="Lindquist E."/>
            <person name="Ling A."/>
            <person name="Lombard V."/>
            <person name="Lucas S."/>
            <person name="Lundell T."/>
            <person name="Martin R."/>
            <person name="McLaughlin D.J."/>
            <person name="Morgenstern I."/>
            <person name="Morin E."/>
            <person name="Murat C."/>
            <person name="Nagy L.G."/>
            <person name="Nolan M."/>
            <person name="Ohm R.A."/>
            <person name="Patyshakuliyeva A."/>
            <person name="Rokas A."/>
            <person name="Ruiz-Duenas F.J."/>
            <person name="Sabat G."/>
            <person name="Salamov A."/>
            <person name="Samejima M."/>
            <person name="Schmutz J."/>
            <person name="Slot J.C."/>
            <person name="St John F."/>
            <person name="Stenlid J."/>
            <person name="Sun H."/>
            <person name="Sun S."/>
            <person name="Syed K."/>
            <person name="Tsang A."/>
            <person name="Wiebenga A."/>
            <person name="Young D."/>
            <person name="Pisabarro A."/>
            <person name="Eastwood D.C."/>
            <person name="Martin F."/>
            <person name="Cullen D."/>
            <person name="Grigoriev I.V."/>
            <person name="Hibbett D.S."/>
        </authorList>
    </citation>
    <scope>NUCLEOTIDE SEQUENCE [LARGE SCALE GENOMIC DNA]</scope>
    <source>
        <strain evidence="6">TFB10046</strain>
    </source>
</reference>
<evidence type="ECO:0000256" key="1">
    <source>
        <dbReference type="PROSITE-ProRule" id="PRU00723"/>
    </source>
</evidence>
<proteinExistence type="predicted"/>
<dbReference type="InParanoid" id="J0LDC6"/>
<feature type="region of interest" description="Disordered" evidence="3">
    <location>
        <begin position="283"/>
        <end position="341"/>
    </location>
</feature>